<feature type="region of interest" description="Disordered" evidence="11">
    <location>
        <begin position="70"/>
        <end position="90"/>
    </location>
</feature>
<dbReference type="EMBL" id="JBFDAA010000017">
    <property type="protein sequence ID" value="KAL1116606.1"/>
    <property type="molecule type" value="Genomic_DNA"/>
</dbReference>
<dbReference type="InterPro" id="IPR014612">
    <property type="entry name" value="Pop7/Rpp20"/>
</dbReference>
<accession>A0ABD0XZH8</accession>
<dbReference type="AlphaFoldDB" id="A0ABD0XZH8"/>
<dbReference type="Pfam" id="PF12328">
    <property type="entry name" value="Rpp20"/>
    <property type="match status" value="1"/>
</dbReference>
<dbReference type="InterPro" id="IPR036882">
    <property type="entry name" value="Alba-like_dom_sf"/>
</dbReference>
<evidence type="ECO:0000256" key="11">
    <source>
        <dbReference type="SAM" id="MobiDB-lite"/>
    </source>
</evidence>
<dbReference type="Proteomes" id="UP001558652">
    <property type="component" value="Unassembled WGS sequence"/>
</dbReference>
<dbReference type="GO" id="GO:0006364">
    <property type="term" value="P:rRNA processing"/>
    <property type="evidence" value="ECO:0007669"/>
    <property type="project" value="UniProtKB-KW"/>
</dbReference>
<protein>
    <recommendedName>
        <fullName evidence="10">Ribonuclease P protein subunit p20</fullName>
    </recommendedName>
</protein>
<evidence type="ECO:0000256" key="10">
    <source>
        <dbReference type="ARBA" id="ARBA00068472"/>
    </source>
</evidence>
<feature type="compositionally biased region" description="Basic and acidic residues" evidence="11">
    <location>
        <begin position="74"/>
        <end position="90"/>
    </location>
</feature>
<comment type="similarity">
    <text evidence="3">Belongs to the histone-like Alba family.</text>
</comment>
<keyword evidence="6" id="KW-0819">tRNA processing</keyword>
<keyword evidence="4" id="KW-0963">Cytoplasm</keyword>
<evidence type="ECO:0000256" key="3">
    <source>
        <dbReference type="ARBA" id="ARBA00008018"/>
    </source>
</evidence>
<evidence type="ECO:0000313" key="13">
    <source>
        <dbReference type="Proteomes" id="UP001558652"/>
    </source>
</evidence>
<keyword evidence="13" id="KW-1185">Reference proteome</keyword>
<comment type="subunit">
    <text evidence="9">Component of nuclear RNase P and RNase MRP complexes. RNase P consists of a catalytic RNA moiety and 10 different protein chains; POP1, POP4, POP5, POP7, RPP14, RPP21, RPP25, RPP30, RPP38 and RPP40. Within the RNase P complex, POP1, POP7 and RPP25 form the 'finger' subcomplex, POP5, RPP14, RPP40 and homodimeric RPP30 form the 'palm' subcomplex, and RPP21, POP4 and RPP38 form the 'wrist' subcomplex. All subunits of the RNase P complex interact with the catalytic RNA. Several subunits of RNase P are also part of the RNase MRP complex. RNase MRP consists of a catalytic RNA moiety and about 8 protein subunits; POP1, POP7, RPP25, RPP30, RPP38, RPP40 and possibly also POP4 and POP5. Interacts with SMN1. POP7 forms a heterodimer with RPP25 that binds to the P3 stem loop of the catalytic RNA.</text>
</comment>
<reference evidence="12 13" key="1">
    <citation type="submission" date="2024-07" db="EMBL/GenBank/DDBJ databases">
        <title>Chromosome-level genome assembly of the water stick insect Ranatra chinensis (Heteroptera: Nepidae).</title>
        <authorList>
            <person name="Liu X."/>
        </authorList>
    </citation>
    <scope>NUCLEOTIDE SEQUENCE [LARGE SCALE GENOMIC DNA]</scope>
    <source>
        <strain evidence="12">Cailab_2021Rc</strain>
        <tissue evidence="12">Muscle</tissue>
    </source>
</reference>
<proteinExistence type="inferred from homology"/>
<evidence type="ECO:0000313" key="12">
    <source>
        <dbReference type="EMBL" id="KAL1116606.1"/>
    </source>
</evidence>
<keyword evidence="5" id="KW-0698">rRNA processing</keyword>
<dbReference type="Gene3D" id="3.30.110.20">
    <property type="entry name" value="Alba-like domain"/>
    <property type="match status" value="1"/>
</dbReference>
<evidence type="ECO:0000256" key="4">
    <source>
        <dbReference type="ARBA" id="ARBA00022490"/>
    </source>
</evidence>
<comment type="caution">
    <text evidence="12">The sequence shown here is derived from an EMBL/GenBank/DDBJ whole genome shotgun (WGS) entry which is preliminary data.</text>
</comment>
<evidence type="ECO:0000256" key="6">
    <source>
        <dbReference type="ARBA" id="ARBA00022694"/>
    </source>
</evidence>
<dbReference type="GO" id="GO:0005730">
    <property type="term" value="C:nucleolus"/>
    <property type="evidence" value="ECO:0007669"/>
    <property type="project" value="UniProtKB-SubCell"/>
</dbReference>
<evidence type="ECO:0000256" key="8">
    <source>
        <dbReference type="ARBA" id="ARBA00053284"/>
    </source>
</evidence>
<comment type="subcellular location">
    <subcellularLocation>
        <location evidence="1">Cytoplasmic granule</location>
    </subcellularLocation>
    <subcellularLocation>
        <location evidence="2">Nucleus</location>
        <location evidence="2">Nucleolus</location>
    </subcellularLocation>
</comment>
<dbReference type="PANTHER" id="PTHR15314:SF1">
    <property type="entry name" value="RIBONUCLEASE P PROTEIN SUBUNIT P20"/>
    <property type="match status" value="1"/>
</dbReference>
<evidence type="ECO:0000256" key="1">
    <source>
        <dbReference type="ARBA" id="ARBA00004463"/>
    </source>
</evidence>
<feature type="region of interest" description="Disordered" evidence="11">
    <location>
        <begin position="102"/>
        <end position="137"/>
    </location>
</feature>
<dbReference type="FunFam" id="3.30.110.20:FF:000002">
    <property type="entry name" value="Ribonuclease P protein subunit p20"/>
    <property type="match status" value="1"/>
</dbReference>
<evidence type="ECO:0000256" key="9">
    <source>
        <dbReference type="ARBA" id="ARBA00064615"/>
    </source>
</evidence>
<evidence type="ECO:0000256" key="7">
    <source>
        <dbReference type="ARBA" id="ARBA00023242"/>
    </source>
</evidence>
<name>A0ABD0XZH8_9HEMI</name>
<comment type="function">
    <text evidence="8">Component of ribonuclease P, a ribonucleoprotein complex that generates mature tRNA molecules by cleaving their 5'-ends. Also a component of the MRP ribonuclease complex, which cleaves pre-rRNA sequences.</text>
</comment>
<keyword evidence="7" id="KW-0539">Nucleus</keyword>
<organism evidence="12 13">
    <name type="scientific">Ranatra chinensis</name>
    <dbReference type="NCBI Taxonomy" id="642074"/>
    <lineage>
        <taxon>Eukaryota</taxon>
        <taxon>Metazoa</taxon>
        <taxon>Ecdysozoa</taxon>
        <taxon>Arthropoda</taxon>
        <taxon>Hexapoda</taxon>
        <taxon>Insecta</taxon>
        <taxon>Pterygota</taxon>
        <taxon>Neoptera</taxon>
        <taxon>Paraneoptera</taxon>
        <taxon>Hemiptera</taxon>
        <taxon>Heteroptera</taxon>
        <taxon>Panheteroptera</taxon>
        <taxon>Nepomorpha</taxon>
        <taxon>Nepidae</taxon>
        <taxon>Ranatrinae</taxon>
        <taxon>Ranatra</taxon>
    </lineage>
</organism>
<evidence type="ECO:0000256" key="2">
    <source>
        <dbReference type="ARBA" id="ARBA00004604"/>
    </source>
</evidence>
<dbReference type="PANTHER" id="PTHR15314">
    <property type="entry name" value="RIBONUCLEASE P PROTEIN SUBUNIT P20"/>
    <property type="match status" value="1"/>
</dbReference>
<dbReference type="GO" id="GO:0008033">
    <property type="term" value="P:tRNA processing"/>
    <property type="evidence" value="ECO:0007669"/>
    <property type="project" value="UniProtKB-KW"/>
</dbReference>
<sequence>MDVRRPVRGHIPRLDWGNPPGFLTAARPTENDLILPLTFGVDSTEFSVFTSALFSDIFVGEITDYIRKNVQGENHTRTETPDTTHTRPDPLQLRDTEYFANDDLSTSLPKQGPSGVSIPGRRRYRSDPGHVVRKRVPPRNSTKCNDVYITNKSDFKAQQSKCIKLIEGGETEIILHGLGAAVTRAINLALQLEEHFNGSYCIDVQTSSLRIVDDLEPTTDALDYDTQTRVNSAIHIRFFQKELPKLPVEPAT</sequence>
<evidence type="ECO:0000256" key="5">
    <source>
        <dbReference type="ARBA" id="ARBA00022552"/>
    </source>
</evidence>
<dbReference type="SUPFAM" id="SSF82704">
    <property type="entry name" value="AlbA-like"/>
    <property type="match status" value="1"/>
</dbReference>
<gene>
    <name evidence="12" type="ORF">AAG570_005078</name>
</gene>